<evidence type="ECO:0000313" key="1">
    <source>
        <dbReference type="EMBL" id="KAJ5087119.1"/>
    </source>
</evidence>
<reference evidence="1" key="2">
    <citation type="journal article" date="2023" name="IMA Fungus">
        <title>Comparative genomic study of the Penicillium genus elucidates a diverse pangenome and 15 lateral gene transfer events.</title>
        <authorList>
            <person name="Petersen C."/>
            <person name="Sorensen T."/>
            <person name="Nielsen M.R."/>
            <person name="Sondergaard T.E."/>
            <person name="Sorensen J.L."/>
            <person name="Fitzpatrick D.A."/>
            <person name="Frisvad J.C."/>
            <person name="Nielsen K.L."/>
        </authorList>
    </citation>
    <scope>NUCLEOTIDE SEQUENCE</scope>
    <source>
        <strain evidence="1">IBT 30069</strain>
    </source>
</reference>
<sequence length="282" mass="30866">MLYAVQWAQQTTQTQQTIVARELFTSWFGIKFDGTGALLAESATAWTVVTEHIDRLQSLISNGGAYQAWKSPANLFCGDFGEALAWNTVMFDSTGKQVEPYATVQQVYGDWATYIGGTQQPYFVPSLGEYYLLSPTTFSASALCSDTSGLQGLNSFGNSASLKSITLNGLNYPVYRKALSDFVLICPNRLGASTVSDASAGNILLSDIGTLTVSANVLDRTQLSYVKPMSTVMLHEILHMVTRWDVTTTGTIDGQNMIVDHTCEYDPLMIYITNADCSFARR</sequence>
<dbReference type="OrthoDB" id="4322193at2759"/>
<organism evidence="1 2">
    <name type="scientific">Penicillium angulare</name>
    <dbReference type="NCBI Taxonomy" id="116970"/>
    <lineage>
        <taxon>Eukaryota</taxon>
        <taxon>Fungi</taxon>
        <taxon>Dikarya</taxon>
        <taxon>Ascomycota</taxon>
        <taxon>Pezizomycotina</taxon>
        <taxon>Eurotiomycetes</taxon>
        <taxon>Eurotiomycetidae</taxon>
        <taxon>Eurotiales</taxon>
        <taxon>Aspergillaceae</taxon>
        <taxon>Penicillium</taxon>
    </lineage>
</organism>
<dbReference type="Proteomes" id="UP001149165">
    <property type="component" value="Unassembled WGS sequence"/>
</dbReference>
<name>A0A9W9JZ16_9EURO</name>
<reference evidence="1" key="1">
    <citation type="submission" date="2022-11" db="EMBL/GenBank/DDBJ databases">
        <authorList>
            <person name="Petersen C."/>
        </authorList>
    </citation>
    <scope>NUCLEOTIDE SEQUENCE</scope>
    <source>
        <strain evidence="1">IBT 30069</strain>
    </source>
</reference>
<comment type="caution">
    <text evidence="1">The sequence shown here is derived from an EMBL/GenBank/DDBJ whole genome shotgun (WGS) entry which is preliminary data.</text>
</comment>
<keyword evidence="2" id="KW-1185">Reference proteome</keyword>
<dbReference type="EMBL" id="JAPQKH010000007">
    <property type="protein sequence ID" value="KAJ5087119.1"/>
    <property type="molecule type" value="Genomic_DNA"/>
</dbReference>
<accession>A0A9W9JZ16</accession>
<dbReference type="AlphaFoldDB" id="A0A9W9JZ16"/>
<gene>
    <name evidence="1" type="ORF">N7456_010735</name>
</gene>
<protein>
    <submittedName>
        <fullName evidence="1">Uncharacterized protein</fullName>
    </submittedName>
</protein>
<evidence type="ECO:0000313" key="2">
    <source>
        <dbReference type="Proteomes" id="UP001149165"/>
    </source>
</evidence>
<proteinExistence type="predicted"/>